<name>A0A8D8HGL1_CULPI</name>
<dbReference type="AlphaFoldDB" id="A0A8D8HGL1"/>
<feature type="compositionally biased region" description="Polar residues" evidence="1">
    <location>
        <begin position="75"/>
        <end position="85"/>
    </location>
</feature>
<evidence type="ECO:0000313" key="2">
    <source>
        <dbReference type="EMBL" id="CAG6534735.1"/>
    </source>
</evidence>
<organism evidence="2">
    <name type="scientific">Culex pipiens</name>
    <name type="common">House mosquito</name>
    <dbReference type="NCBI Taxonomy" id="7175"/>
    <lineage>
        <taxon>Eukaryota</taxon>
        <taxon>Metazoa</taxon>
        <taxon>Ecdysozoa</taxon>
        <taxon>Arthropoda</taxon>
        <taxon>Hexapoda</taxon>
        <taxon>Insecta</taxon>
        <taxon>Pterygota</taxon>
        <taxon>Neoptera</taxon>
        <taxon>Endopterygota</taxon>
        <taxon>Diptera</taxon>
        <taxon>Nematocera</taxon>
        <taxon>Culicoidea</taxon>
        <taxon>Culicidae</taxon>
        <taxon>Culicinae</taxon>
        <taxon>Culicini</taxon>
        <taxon>Culex</taxon>
        <taxon>Culex</taxon>
    </lineage>
</organism>
<dbReference type="EMBL" id="HBUE01318041">
    <property type="protein sequence ID" value="CAG6586683.1"/>
    <property type="molecule type" value="Transcribed_RNA"/>
</dbReference>
<protein>
    <submittedName>
        <fullName evidence="2">(northern house mosquito) hypothetical protein</fullName>
    </submittedName>
</protein>
<dbReference type="EMBL" id="HBUE01211608">
    <property type="protein sequence ID" value="CAG6534735.1"/>
    <property type="molecule type" value="Transcribed_RNA"/>
</dbReference>
<accession>A0A8D8HGL1</accession>
<feature type="region of interest" description="Disordered" evidence="1">
    <location>
        <begin position="55"/>
        <end position="109"/>
    </location>
</feature>
<proteinExistence type="predicted"/>
<reference evidence="2" key="1">
    <citation type="submission" date="2021-05" db="EMBL/GenBank/DDBJ databases">
        <authorList>
            <person name="Alioto T."/>
            <person name="Alioto T."/>
            <person name="Gomez Garrido J."/>
        </authorList>
    </citation>
    <scope>NUCLEOTIDE SEQUENCE</scope>
</reference>
<sequence>MRSESVLPRFRHGSGNHGCSRIRLYLGVTRTGLQSGGFGTGHHQREVQRNLRNAHHVRRSRQQNSGIGSEVASHRCSSYGRSTLRSKALPGHPGCSRREAGQNDLRFDGNHRRLLPNAAY</sequence>
<feature type="compositionally biased region" description="Basic and acidic residues" evidence="1">
    <location>
        <begin position="96"/>
        <end position="109"/>
    </location>
</feature>
<evidence type="ECO:0000256" key="1">
    <source>
        <dbReference type="SAM" id="MobiDB-lite"/>
    </source>
</evidence>